<evidence type="ECO:0000313" key="1">
    <source>
        <dbReference type="EMBL" id="KKL73064.1"/>
    </source>
</evidence>
<accession>A0A0F9EGG5</accession>
<organism evidence="1">
    <name type="scientific">marine sediment metagenome</name>
    <dbReference type="NCBI Taxonomy" id="412755"/>
    <lineage>
        <taxon>unclassified sequences</taxon>
        <taxon>metagenomes</taxon>
        <taxon>ecological metagenomes</taxon>
    </lineage>
</organism>
<dbReference type="AlphaFoldDB" id="A0A0F9EGG5"/>
<sequence>MGALTRKNAMKTEKVVIRRFNTIPGIGAKVLNTSVDVPQAETAEEILDLFTGTEKERWDQVLDSVNRARRAEARSKTIDEQGGSDPKSAVALVKKAIGVFKVLFPDKSKSEVAQIVVTSDLREMLKSEGVEFGDPKELRKKYDAEIQAALDQADIPDTPADSEESA</sequence>
<proteinExistence type="predicted"/>
<gene>
    <name evidence="1" type="ORF">LCGC14_2078670</name>
</gene>
<protein>
    <submittedName>
        <fullName evidence="1">Uncharacterized protein</fullName>
    </submittedName>
</protein>
<comment type="caution">
    <text evidence="1">The sequence shown here is derived from an EMBL/GenBank/DDBJ whole genome shotgun (WGS) entry which is preliminary data.</text>
</comment>
<dbReference type="EMBL" id="LAZR01025080">
    <property type="protein sequence ID" value="KKL73064.1"/>
    <property type="molecule type" value="Genomic_DNA"/>
</dbReference>
<name>A0A0F9EGG5_9ZZZZ</name>
<reference evidence="1" key="1">
    <citation type="journal article" date="2015" name="Nature">
        <title>Complex archaea that bridge the gap between prokaryotes and eukaryotes.</title>
        <authorList>
            <person name="Spang A."/>
            <person name="Saw J.H."/>
            <person name="Jorgensen S.L."/>
            <person name="Zaremba-Niedzwiedzka K."/>
            <person name="Martijn J."/>
            <person name="Lind A.E."/>
            <person name="van Eijk R."/>
            <person name="Schleper C."/>
            <person name="Guy L."/>
            <person name="Ettema T.J."/>
        </authorList>
    </citation>
    <scope>NUCLEOTIDE SEQUENCE</scope>
</reference>